<dbReference type="InterPro" id="IPR051811">
    <property type="entry name" value="Cytochrome_c550/c551-like"/>
</dbReference>
<evidence type="ECO:0000256" key="1">
    <source>
        <dbReference type="ARBA" id="ARBA00022448"/>
    </source>
</evidence>
<name>A0A538TZM9_UNCEI</name>
<dbReference type="InterPro" id="IPR009056">
    <property type="entry name" value="Cyt_c-like_dom"/>
</dbReference>
<dbReference type="PANTHER" id="PTHR37823:SF1">
    <property type="entry name" value="CYTOCHROME C-553-LIKE"/>
    <property type="match status" value="1"/>
</dbReference>
<dbReference type="GO" id="GO:0046872">
    <property type="term" value="F:metal ion binding"/>
    <property type="evidence" value="ECO:0007669"/>
    <property type="project" value="UniProtKB-KW"/>
</dbReference>
<reference evidence="8 9" key="1">
    <citation type="journal article" date="2019" name="Nat. Microbiol.">
        <title>Mediterranean grassland soil C-N compound turnover is dependent on rainfall and depth, and is mediated by genomically divergent microorganisms.</title>
        <authorList>
            <person name="Diamond S."/>
            <person name="Andeer P.F."/>
            <person name="Li Z."/>
            <person name="Crits-Christoph A."/>
            <person name="Burstein D."/>
            <person name="Anantharaman K."/>
            <person name="Lane K.R."/>
            <person name="Thomas B.C."/>
            <person name="Pan C."/>
            <person name="Northen T.R."/>
            <person name="Banfield J.F."/>
        </authorList>
    </citation>
    <scope>NUCLEOTIDE SEQUENCE [LARGE SCALE GENOMIC DNA]</scope>
    <source>
        <strain evidence="8">WS_11</strain>
    </source>
</reference>
<protein>
    <submittedName>
        <fullName evidence="8">Cytochrome c</fullName>
    </submittedName>
</protein>
<dbReference type="GO" id="GO:0009055">
    <property type="term" value="F:electron transfer activity"/>
    <property type="evidence" value="ECO:0007669"/>
    <property type="project" value="InterPro"/>
</dbReference>
<comment type="caution">
    <text evidence="8">The sequence shown here is derived from an EMBL/GenBank/DDBJ whole genome shotgun (WGS) entry which is preliminary data.</text>
</comment>
<dbReference type="Gene3D" id="1.10.760.10">
    <property type="entry name" value="Cytochrome c-like domain"/>
    <property type="match status" value="1"/>
</dbReference>
<keyword evidence="5 6" id="KW-0408">Iron</keyword>
<dbReference type="Proteomes" id="UP000319771">
    <property type="component" value="Unassembled WGS sequence"/>
</dbReference>
<dbReference type="PANTHER" id="PTHR37823">
    <property type="entry name" value="CYTOCHROME C-553-LIKE"/>
    <property type="match status" value="1"/>
</dbReference>
<dbReference type="InterPro" id="IPR036909">
    <property type="entry name" value="Cyt_c-like_dom_sf"/>
</dbReference>
<proteinExistence type="predicted"/>
<evidence type="ECO:0000256" key="6">
    <source>
        <dbReference type="PROSITE-ProRule" id="PRU00433"/>
    </source>
</evidence>
<evidence type="ECO:0000256" key="5">
    <source>
        <dbReference type="ARBA" id="ARBA00023004"/>
    </source>
</evidence>
<evidence type="ECO:0000313" key="9">
    <source>
        <dbReference type="Proteomes" id="UP000319771"/>
    </source>
</evidence>
<keyword evidence="1" id="KW-0813">Transport</keyword>
<evidence type="ECO:0000256" key="3">
    <source>
        <dbReference type="ARBA" id="ARBA00022723"/>
    </source>
</evidence>
<organism evidence="8 9">
    <name type="scientific">Eiseniibacteriota bacterium</name>
    <dbReference type="NCBI Taxonomy" id="2212470"/>
    <lineage>
        <taxon>Bacteria</taxon>
        <taxon>Candidatus Eiseniibacteriota</taxon>
    </lineage>
</organism>
<gene>
    <name evidence="8" type="ORF">E6K81_15715</name>
</gene>
<sequence>MLKGTLAVVALAILTMFGVPSVRHGARDLKNSWTRWSYFPIRDMRRSVALQPQKVVYRLPDDASVPTIGKEVELDRDVAAEKLHNPIPSSDASIARGDSLFHKLCVPCHGRSMAGDGPVAAQFMTPPDLLAQQTRERKDGFIYTYIRHGGVVMPSYGFQVSAEEAWHLVNFIRHQQKMSPR</sequence>
<keyword evidence="3 6" id="KW-0479">Metal-binding</keyword>
<dbReference type="SUPFAM" id="SSF46626">
    <property type="entry name" value="Cytochrome c"/>
    <property type="match status" value="1"/>
</dbReference>
<dbReference type="EMBL" id="VBPB01000342">
    <property type="protein sequence ID" value="TMQ69092.1"/>
    <property type="molecule type" value="Genomic_DNA"/>
</dbReference>
<dbReference type="AlphaFoldDB" id="A0A538TZM9"/>
<evidence type="ECO:0000256" key="2">
    <source>
        <dbReference type="ARBA" id="ARBA00022617"/>
    </source>
</evidence>
<evidence type="ECO:0000259" key="7">
    <source>
        <dbReference type="PROSITE" id="PS51007"/>
    </source>
</evidence>
<evidence type="ECO:0000256" key="4">
    <source>
        <dbReference type="ARBA" id="ARBA00022982"/>
    </source>
</evidence>
<accession>A0A538TZM9</accession>
<keyword evidence="2 6" id="KW-0349">Heme</keyword>
<feature type="domain" description="Cytochrome c" evidence="7">
    <location>
        <begin position="92"/>
        <end position="176"/>
    </location>
</feature>
<dbReference type="Pfam" id="PF13442">
    <property type="entry name" value="Cytochrome_CBB3"/>
    <property type="match status" value="1"/>
</dbReference>
<dbReference type="GO" id="GO:0020037">
    <property type="term" value="F:heme binding"/>
    <property type="evidence" value="ECO:0007669"/>
    <property type="project" value="InterPro"/>
</dbReference>
<keyword evidence="4" id="KW-0249">Electron transport</keyword>
<evidence type="ECO:0000313" key="8">
    <source>
        <dbReference type="EMBL" id="TMQ69092.1"/>
    </source>
</evidence>
<dbReference type="PROSITE" id="PS51007">
    <property type="entry name" value="CYTC"/>
    <property type="match status" value="1"/>
</dbReference>